<dbReference type="Proteomes" id="UP000305888">
    <property type="component" value="Plasmid pD4M1F"/>
</dbReference>
<evidence type="ECO:0000313" key="3">
    <source>
        <dbReference type="EMBL" id="QDL94992.1"/>
    </source>
</evidence>
<feature type="compositionally biased region" description="Low complexity" evidence="1">
    <location>
        <begin position="58"/>
        <end position="74"/>
    </location>
</feature>
<protein>
    <submittedName>
        <fullName evidence="3">TOBE domain-containing protein</fullName>
    </submittedName>
</protein>
<feature type="region of interest" description="Disordered" evidence="1">
    <location>
        <begin position="13"/>
        <end position="74"/>
    </location>
</feature>
<geneLocation type="plasmid" evidence="4">
    <name>pd4m1f</name>
</geneLocation>
<dbReference type="EMBL" id="CP040824">
    <property type="protein sequence ID" value="QDL94992.1"/>
    <property type="molecule type" value="Genomic_DNA"/>
</dbReference>
<evidence type="ECO:0000313" key="4">
    <source>
        <dbReference type="Proteomes" id="UP000305888"/>
    </source>
</evidence>
<keyword evidence="4" id="KW-1185">Reference proteome</keyword>
<dbReference type="Gene3D" id="2.40.50.140">
    <property type="entry name" value="Nucleic acid-binding proteins"/>
    <property type="match status" value="1"/>
</dbReference>
<feature type="domain" description="Transport-associated OB type 1" evidence="2">
    <location>
        <begin position="76"/>
        <end position="128"/>
    </location>
</feature>
<evidence type="ECO:0000256" key="1">
    <source>
        <dbReference type="SAM" id="MobiDB-lite"/>
    </source>
</evidence>
<gene>
    <name evidence="3" type="ORF">FDP22_24075</name>
</gene>
<dbReference type="InterPro" id="IPR008995">
    <property type="entry name" value="Mo/tungstate-bd_C_term_dom"/>
</dbReference>
<dbReference type="AlphaFoldDB" id="A0A5B8G6B8"/>
<feature type="compositionally biased region" description="Gly residues" evidence="1">
    <location>
        <begin position="18"/>
        <end position="31"/>
    </location>
</feature>
<sequence>MRPHDLVVRASTAQAAGPGAGAGPGGQGHIGTGPVASGGHAVGAPSEAARTGAPQGIPARAEPSASAPSQGPAALTLTGTVTAVEPLGPETLVHFTGPAGPLIATAAARLIPEIGSEITASAAPGTVLLFDPATEKAMGRR</sequence>
<dbReference type="InterPro" id="IPR005116">
    <property type="entry name" value="Transp-assoc_OB_typ1"/>
</dbReference>
<accession>A0A5B8G6B8</accession>
<organism evidence="3 4">
    <name type="scientific">Paroceanicella profunda</name>
    <dbReference type="NCBI Taxonomy" id="2579971"/>
    <lineage>
        <taxon>Bacteria</taxon>
        <taxon>Pseudomonadati</taxon>
        <taxon>Pseudomonadota</taxon>
        <taxon>Alphaproteobacteria</taxon>
        <taxon>Rhodobacterales</taxon>
        <taxon>Paracoccaceae</taxon>
        <taxon>Paroceanicella</taxon>
    </lineage>
</organism>
<reference evidence="3 4" key="1">
    <citation type="submission" date="2019-06" db="EMBL/GenBank/DDBJ databases">
        <title>Genome sequence of Rhodobacteraceae bacterium D4M1.</title>
        <authorList>
            <person name="Cao J."/>
        </authorList>
    </citation>
    <scope>NUCLEOTIDE SEQUENCE [LARGE SCALE GENOMIC DNA]</scope>
    <source>
        <strain evidence="3 4">D4M1</strain>
        <plasmid evidence="4">pd4m1f</plasmid>
    </source>
</reference>
<dbReference type="KEGG" id="ppru:FDP22_24075"/>
<name>A0A5B8G6B8_9RHOB</name>
<proteinExistence type="predicted"/>
<dbReference type="SUPFAM" id="SSF50331">
    <property type="entry name" value="MOP-like"/>
    <property type="match status" value="1"/>
</dbReference>
<evidence type="ECO:0000259" key="2">
    <source>
        <dbReference type="Pfam" id="PF03459"/>
    </source>
</evidence>
<dbReference type="Pfam" id="PF03459">
    <property type="entry name" value="TOBE"/>
    <property type="match status" value="1"/>
</dbReference>
<dbReference type="InterPro" id="IPR012340">
    <property type="entry name" value="NA-bd_OB-fold"/>
</dbReference>
<keyword evidence="3" id="KW-0614">Plasmid</keyword>
<dbReference type="Gene3D" id="2.40.50.100">
    <property type="match status" value="1"/>
</dbReference>